<dbReference type="AlphaFoldDB" id="D5EEE9"/>
<dbReference type="EMBL" id="CP001997">
    <property type="protein sequence ID" value="ADE56931.1"/>
    <property type="molecule type" value="Genomic_DNA"/>
</dbReference>
<name>D5EEE9_AMICL</name>
<keyword evidence="2" id="KW-1185">Reference proteome</keyword>
<dbReference type="PROSITE" id="PS51343">
    <property type="entry name" value="PII_GLNB_DOM"/>
    <property type="match status" value="1"/>
</dbReference>
<evidence type="ECO:0000313" key="1">
    <source>
        <dbReference type="EMBL" id="ADE56931.1"/>
    </source>
</evidence>
<dbReference type="InterPro" id="IPR011322">
    <property type="entry name" value="N-reg_PII-like_a/b"/>
</dbReference>
<dbReference type="RefSeq" id="WP_013048197.1">
    <property type="nucleotide sequence ID" value="NC_014011.1"/>
</dbReference>
<organism evidence="1 2">
    <name type="scientific">Aminobacterium colombiense (strain DSM 12261 / ALA-1)</name>
    <dbReference type="NCBI Taxonomy" id="572547"/>
    <lineage>
        <taxon>Bacteria</taxon>
        <taxon>Thermotogati</taxon>
        <taxon>Synergistota</taxon>
        <taxon>Synergistia</taxon>
        <taxon>Synergistales</taxon>
        <taxon>Aminobacteriaceae</taxon>
        <taxon>Aminobacterium</taxon>
    </lineage>
</organism>
<dbReference type="GO" id="GO:0006808">
    <property type="term" value="P:regulation of nitrogen utilization"/>
    <property type="evidence" value="ECO:0007669"/>
    <property type="project" value="InterPro"/>
</dbReference>
<dbReference type="HOGENOM" id="CLU_155828_0_0_0"/>
<dbReference type="eggNOG" id="COG0347">
    <property type="taxonomic scope" value="Bacteria"/>
</dbReference>
<dbReference type="GO" id="GO:0030234">
    <property type="term" value="F:enzyme regulator activity"/>
    <property type="evidence" value="ECO:0007669"/>
    <property type="project" value="InterPro"/>
</dbReference>
<dbReference type="OrthoDB" id="9810781at2"/>
<dbReference type="SUPFAM" id="SSF54913">
    <property type="entry name" value="GlnB-like"/>
    <property type="match status" value="1"/>
</dbReference>
<evidence type="ECO:0000313" key="2">
    <source>
        <dbReference type="Proteomes" id="UP000002366"/>
    </source>
</evidence>
<accession>D5EEE9</accession>
<gene>
    <name evidence="1" type="ordered locus">Amico_0798</name>
</gene>
<dbReference type="KEGG" id="aco:Amico_0798"/>
<sequence>MQMLVIVLNKVDKVESLFKEFINIGVRGATIIDSKGMARVLHEDIDKIPLFGSIKMLINDQYPYNKTIFVVLEDEQVQPAIDAVKRVVEDLSKPDVGILFTIPVNCVEGLASNHRN</sequence>
<proteinExistence type="predicted"/>
<protein>
    <recommendedName>
        <fullName evidence="3">Nitrogen regulatory protein P-II</fullName>
    </recommendedName>
</protein>
<dbReference type="STRING" id="572547.Amico_0798"/>
<reference evidence="1 2" key="1">
    <citation type="journal article" date="2010" name="Stand. Genomic Sci.">
        <title>Complete genome sequence of Aminobacterium colombiense type strain (ALA-1).</title>
        <authorList>
            <person name="Chertkov O."/>
            <person name="Sikorski J."/>
            <person name="Brambilla E."/>
            <person name="Lapidus A."/>
            <person name="Copeland A."/>
            <person name="Glavina Del Rio T."/>
            <person name="Nolan M."/>
            <person name="Lucas S."/>
            <person name="Tice H."/>
            <person name="Cheng J.F."/>
            <person name="Han C."/>
            <person name="Detter J.C."/>
            <person name="Bruce D."/>
            <person name="Tapia R."/>
            <person name="Goodwin L."/>
            <person name="Pitluck S."/>
            <person name="Liolios K."/>
            <person name="Ivanova N."/>
            <person name="Mavromatis K."/>
            <person name="Ovchinnikova G."/>
            <person name="Pati A."/>
            <person name="Chen A."/>
            <person name="Palaniappan K."/>
            <person name="Land M."/>
            <person name="Hauser L."/>
            <person name="Chang Y.J."/>
            <person name="Jeffries C.D."/>
            <person name="Spring S."/>
            <person name="Rohde M."/>
            <person name="Goker M."/>
            <person name="Bristow J."/>
            <person name="Eisen J.A."/>
            <person name="Markowitz V."/>
            <person name="Hugenholtz P."/>
            <person name="Kyrpides N.C."/>
            <person name="Klenk H.P."/>
        </authorList>
    </citation>
    <scope>NUCLEOTIDE SEQUENCE [LARGE SCALE GENOMIC DNA]</scope>
    <source>
        <strain evidence="2">DSM 12261 / ALA-1</strain>
    </source>
</reference>
<dbReference type="InterPro" id="IPR015867">
    <property type="entry name" value="N-reg_PII/ATP_PRibTrfase_C"/>
</dbReference>
<dbReference type="InterPro" id="IPR002187">
    <property type="entry name" value="N-reg_PII"/>
</dbReference>
<dbReference type="Proteomes" id="UP000002366">
    <property type="component" value="Chromosome"/>
</dbReference>
<dbReference type="Gene3D" id="3.30.70.120">
    <property type="match status" value="1"/>
</dbReference>
<dbReference type="Pfam" id="PF00543">
    <property type="entry name" value="P-II"/>
    <property type="match status" value="1"/>
</dbReference>
<evidence type="ECO:0008006" key="3">
    <source>
        <dbReference type="Google" id="ProtNLM"/>
    </source>
</evidence>